<proteinExistence type="predicted"/>
<dbReference type="EMBL" id="UFAJ01000506">
    <property type="protein sequence ID" value="SSD60940.1"/>
    <property type="molecule type" value="Genomic_DNA"/>
</dbReference>
<dbReference type="OrthoDB" id="4083656at2759"/>
<sequence length="303" mass="34913">MFLKYFGSRFSHFLLFKRTSHSGISLATRISELVNRTTPQTIYSYTPKPIVKIGSWSISAVFLLYSLTFADWSFESTKTILEENAETGEKEKPVKSGQLEKDHPFKIILSKWFYDPVTQYYLYSIGVGVLSVIPIIISLGALYLPSRMVTGIKFNPTNNMINITTLYKRQHNLNIRDCILKGKLYTGKGSQGCDDNGSFAVFLIDDNKYQISNNIKKKKRWWSKMFILSRSGTFIYDDCRILDVITSRQDILKEAERLSSTTINDNEGIDLAKQQKQNEQPNLRKLKMEHQNIDKIKSALFKK</sequence>
<dbReference type="VEuPathDB" id="FungiDB:SCODWIG_02701"/>
<protein>
    <submittedName>
        <fullName evidence="2">Uncharacterized protein</fullName>
    </submittedName>
</protein>
<name>A0A376B9Y7_9ASCO</name>
<keyword evidence="1" id="KW-1133">Transmembrane helix</keyword>
<evidence type="ECO:0000313" key="2">
    <source>
        <dbReference type="EMBL" id="SSD60940.1"/>
    </source>
</evidence>
<evidence type="ECO:0000256" key="1">
    <source>
        <dbReference type="SAM" id="Phobius"/>
    </source>
</evidence>
<dbReference type="Proteomes" id="UP000262825">
    <property type="component" value="Unassembled WGS sequence"/>
</dbReference>
<gene>
    <name evidence="2" type="ORF">SCODWIG_02701</name>
</gene>
<keyword evidence="1" id="KW-0812">Transmembrane</keyword>
<reference evidence="3" key="1">
    <citation type="submission" date="2018-06" db="EMBL/GenBank/DDBJ databases">
        <authorList>
            <person name="Guldener U."/>
        </authorList>
    </citation>
    <scope>NUCLEOTIDE SEQUENCE [LARGE SCALE GENOMIC DNA]</scope>
    <source>
        <strain evidence="3">UTAD17</strain>
    </source>
</reference>
<feature type="transmembrane region" description="Helical" evidence="1">
    <location>
        <begin position="53"/>
        <end position="74"/>
    </location>
</feature>
<evidence type="ECO:0000313" key="3">
    <source>
        <dbReference type="Proteomes" id="UP000262825"/>
    </source>
</evidence>
<dbReference type="AlphaFoldDB" id="A0A376B9Y7"/>
<accession>A0A376B9Y7</accession>
<organism evidence="2 3">
    <name type="scientific">Saccharomycodes ludwigii</name>
    <dbReference type="NCBI Taxonomy" id="36035"/>
    <lineage>
        <taxon>Eukaryota</taxon>
        <taxon>Fungi</taxon>
        <taxon>Dikarya</taxon>
        <taxon>Ascomycota</taxon>
        <taxon>Saccharomycotina</taxon>
        <taxon>Saccharomycetes</taxon>
        <taxon>Saccharomycodales</taxon>
        <taxon>Saccharomycodaceae</taxon>
        <taxon>Saccharomycodes</taxon>
    </lineage>
</organism>
<feature type="transmembrane region" description="Helical" evidence="1">
    <location>
        <begin position="120"/>
        <end position="144"/>
    </location>
</feature>
<keyword evidence="3" id="KW-1185">Reference proteome</keyword>
<keyword evidence="1" id="KW-0472">Membrane</keyword>